<accession>A0A0D2U729</accession>
<dbReference type="PANTHER" id="PTHR20959:SF1">
    <property type="entry name" value="TRANSPORT AND GOLGI ORGANIZATION PROTEIN 6 HOMOLOG"/>
    <property type="match status" value="1"/>
</dbReference>
<evidence type="ECO:0000313" key="9">
    <source>
        <dbReference type="Proteomes" id="UP000008743"/>
    </source>
</evidence>
<feature type="signal peptide" evidence="4">
    <location>
        <begin position="1"/>
        <end position="41"/>
    </location>
</feature>
<feature type="domain" description="TANGO6 N-terminal" evidence="7">
    <location>
        <begin position="113"/>
        <end position="277"/>
    </location>
</feature>
<feature type="region of interest" description="Disordered" evidence="3">
    <location>
        <begin position="376"/>
        <end position="412"/>
    </location>
</feature>
<feature type="domain" description="RNA polymerase II assembly factor Rtp1 C-terminal" evidence="5">
    <location>
        <begin position="1065"/>
        <end position="1207"/>
    </location>
</feature>
<dbReference type="InterPro" id="IPR019451">
    <property type="entry name" value="Rtp1_C1"/>
</dbReference>
<dbReference type="SUPFAM" id="SSF48371">
    <property type="entry name" value="ARM repeat"/>
    <property type="match status" value="1"/>
</dbReference>
<name>A0A0D2U729_CAPO3</name>
<evidence type="ECO:0000259" key="6">
    <source>
        <dbReference type="Pfam" id="PF23565"/>
    </source>
</evidence>
<evidence type="ECO:0000256" key="2">
    <source>
        <dbReference type="SAM" id="Coils"/>
    </source>
</evidence>
<dbReference type="GO" id="GO:0009306">
    <property type="term" value="P:protein secretion"/>
    <property type="evidence" value="ECO:0007669"/>
    <property type="project" value="TreeGrafter"/>
</dbReference>
<dbReference type="Gene3D" id="1.25.10.10">
    <property type="entry name" value="Leucine-rich Repeat Variant"/>
    <property type="match status" value="1"/>
</dbReference>
<evidence type="ECO:0000259" key="7">
    <source>
        <dbReference type="Pfam" id="PF25267"/>
    </source>
</evidence>
<organism evidence="8 9">
    <name type="scientific">Capsaspora owczarzaki (strain ATCC 30864)</name>
    <dbReference type="NCBI Taxonomy" id="595528"/>
    <lineage>
        <taxon>Eukaryota</taxon>
        <taxon>Filasterea</taxon>
        <taxon>Capsaspora</taxon>
    </lineage>
</organism>
<evidence type="ECO:0000256" key="3">
    <source>
        <dbReference type="SAM" id="MobiDB-lite"/>
    </source>
</evidence>
<dbReference type="InParanoid" id="A0A0D2U729"/>
<dbReference type="PANTHER" id="PTHR20959">
    <property type="entry name" value="TRANSPORT AND GOLGI ORGANIZATION PROTEIN 6 FAMILY MEMBER"/>
    <property type="match status" value="1"/>
</dbReference>
<dbReference type="InterPro" id="IPR016024">
    <property type="entry name" value="ARM-type_fold"/>
</dbReference>
<dbReference type="EMBL" id="KE346362">
    <property type="protein sequence ID" value="KJE90961.1"/>
    <property type="molecule type" value="Genomic_DNA"/>
</dbReference>
<dbReference type="Pfam" id="PF23565">
    <property type="entry name" value="ARM_TANGO6"/>
    <property type="match status" value="2"/>
</dbReference>
<proteinExistence type="inferred from homology"/>
<feature type="compositionally biased region" description="Low complexity" evidence="3">
    <location>
        <begin position="1035"/>
        <end position="1048"/>
    </location>
</feature>
<dbReference type="Pfam" id="PF10363">
    <property type="entry name" value="RTP1_C1"/>
    <property type="match status" value="1"/>
</dbReference>
<dbReference type="PhylomeDB" id="A0A0D2U729"/>
<evidence type="ECO:0000256" key="4">
    <source>
        <dbReference type="SAM" id="SignalP"/>
    </source>
</evidence>
<feature type="compositionally biased region" description="Polar residues" evidence="3">
    <location>
        <begin position="852"/>
        <end position="874"/>
    </location>
</feature>
<feature type="compositionally biased region" description="Low complexity" evidence="3">
    <location>
        <begin position="1157"/>
        <end position="1173"/>
    </location>
</feature>
<feature type="domain" description="TANGO6 HEAT repeat" evidence="6">
    <location>
        <begin position="612"/>
        <end position="707"/>
    </location>
</feature>
<dbReference type="InterPro" id="IPR057407">
    <property type="entry name" value="HEAT_TANGO6"/>
</dbReference>
<dbReference type="Proteomes" id="UP000008743">
    <property type="component" value="Unassembled WGS sequence"/>
</dbReference>
<feature type="chain" id="PRO_5002252566" evidence="4">
    <location>
        <begin position="42"/>
        <end position="1393"/>
    </location>
</feature>
<feature type="compositionally biased region" description="Acidic residues" evidence="3">
    <location>
        <begin position="389"/>
        <end position="408"/>
    </location>
</feature>
<feature type="compositionally biased region" description="Polar residues" evidence="3">
    <location>
        <begin position="376"/>
        <end position="385"/>
    </location>
</feature>
<dbReference type="InterPro" id="IPR039600">
    <property type="entry name" value="TANGO6/Rtp1"/>
</dbReference>
<reference evidence="9" key="1">
    <citation type="submission" date="2011-02" db="EMBL/GenBank/DDBJ databases">
        <title>The Genome Sequence of Capsaspora owczarzaki ATCC 30864.</title>
        <authorList>
            <person name="Russ C."/>
            <person name="Cuomo C."/>
            <person name="Burger G."/>
            <person name="Gray M.W."/>
            <person name="Holland P.W.H."/>
            <person name="King N."/>
            <person name="Lang F.B.F."/>
            <person name="Roger A.J."/>
            <person name="Ruiz-Trillo I."/>
            <person name="Young S.K."/>
            <person name="Zeng Q."/>
            <person name="Gargeya S."/>
            <person name="Alvarado L."/>
            <person name="Berlin A."/>
            <person name="Chapman S.B."/>
            <person name="Chen Z."/>
            <person name="Freedman E."/>
            <person name="Gellesch M."/>
            <person name="Goldberg J."/>
            <person name="Griggs A."/>
            <person name="Gujja S."/>
            <person name="Heilman E."/>
            <person name="Heiman D."/>
            <person name="Howarth C."/>
            <person name="Mehta T."/>
            <person name="Neiman D."/>
            <person name="Pearson M."/>
            <person name="Roberts A."/>
            <person name="Saif S."/>
            <person name="Shea T."/>
            <person name="Shenoy N."/>
            <person name="Sisk P."/>
            <person name="Stolte C."/>
            <person name="Sykes S."/>
            <person name="White J."/>
            <person name="Yandava C."/>
            <person name="Haas B."/>
            <person name="Nusbaum C."/>
            <person name="Birren B."/>
        </authorList>
    </citation>
    <scope>NUCLEOTIDE SEQUENCE</scope>
    <source>
        <strain evidence="9">ATCC 30864</strain>
    </source>
</reference>
<sequence length="1393" mass="148864">MCVGVFQNHKSDPSSVPHFYIRLLLLLLLLALIVCLERSESNPQSNLEMTTGPGRTELEAAVDVLNTLLTTLLPQSPTTMTTTTGTPAMPASMGDVAAAAEALPPRPRVSPPAEDACQSAVQTALAGLDGVRCALAAAVAVAAVGAAVGGEPAAAPSSENVLDDRSTISQLSLQQTRAAALAIQLVLCWGVLPYVDPGVAGTGSLRVSPRAAFDIPTLAALVDNPADTAALSKRISRLDETVSGIVALLGEPALRRMIINRYMVDVLCALCQLAHWESTLPSSTMTLASTSQRPHVPSAGASSRLIPPHRARLHQMLEASPPSTVIEALTVILSGGHATPAWLTEMCSRYLSLSVMRPDGVRSLLLYLLEEKTPTSSKAPAQSVSKELLDDDDDGDDDADEDDDDDANVGDSAIGGDFAACDRAARIVTAVPAQAKSPEAYLSHVGPQLVALLHISNTQHAVGGALLRTVGLTVSRMLTAYPNLVKQRVLDPVWRPLYVYYENDRGDGPEPTTDVLGDVQDSEQDLHSELLELAPESKPRALSGPSSTHTPLIQVIGSSASLLADPNESEDDETDAEEAAADQPVGIIAPPPPPPTRPPQQPKLQPHQPTLQPSQDVLVGMSDIIRCVEDTHKLFVVIDPHPALMVSVAAMVEPLFQLYRVAQTVGAKVASACQEILVTYLKHAEPAAAVADLRRLVLGSSQASSFSALIPAVLSAPSNLTSGDDEDADDDRIAQEQRDQEVNFADEISTFVGQGGRHCEFALTPNGQQIVLCRIPSQQRASASSQSAVDNLPTLLALLSTFKHHQLTGDFFMSLLDDYAQLEAARKSFEKLVRSTELDSKDKPLVTEVGPASSSSPSVTAIATSQQVPSSRSGQPVAVELLDPEEDEEDSEGSRPDQAAAAKALANNARRAESDLARMEQQLDLASKHAQRLLQVILTVAEGLGAELLKSTSHLVAFARIMLQNDDVETVVMCLSLLGAVLAGAVELSVRDASLLASLGPVLDETGRRFADDETIVELIADLRVNLHTRHGSEAQEGASSSEAAADAAAKRTAESEAASAASFELVLEQLRDPLLPVRAHALIELRNKILARDSTTVSRIKMVLAVFQSQLVHPDTYMYLSAIHGLVAVGDVFPSRAIPILLKEYAATGDDFGKETTAPPTAPSSANATSTNVKKHTQTLQPPLPAELRRTRVGEALLFVCERLGEVLPKYGLRMIDVFMRGIRDSSAMMRASSLSNLATACQIMRFALHPIINEILACIESVLQTESEAEVRRGAAHVLTRLLRGLGIDVLELIPDRLKSIYRLLRATQRSDPDPATRQHATYALREISSVMRRLLAPLMHGPDGTANLRVRDDGLPKTVHDLLDEEDDKEAASEFTARTGLASMLLLRPV</sequence>
<feature type="region of interest" description="Disordered" evidence="3">
    <location>
        <begin position="844"/>
        <end position="876"/>
    </location>
</feature>
<dbReference type="eggNOG" id="KOG4653">
    <property type="taxonomic scope" value="Eukaryota"/>
</dbReference>
<dbReference type="OrthoDB" id="39591at2759"/>
<feature type="region of interest" description="Disordered" evidence="3">
    <location>
        <begin position="563"/>
        <end position="613"/>
    </location>
</feature>
<feature type="coiled-coil region" evidence="2">
    <location>
        <begin position="902"/>
        <end position="936"/>
    </location>
</feature>
<feature type="region of interest" description="Disordered" evidence="3">
    <location>
        <begin position="1031"/>
        <end position="1050"/>
    </location>
</feature>
<feature type="region of interest" description="Disordered" evidence="3">
    <location>
        <begin position="1153"/>
        <end position="1186"/>
    </location>
</feature>
<keyword evidence="9" id="KW-1185">Reference proteome</keyword>
<comment type="similarity">
    <text evidence="1">Belongs to the Tango6 family.</text>
</comment>
<feature type="compositionally biased region" description="Low complexity" evidence="3">
    <location>
        <begin position="602"/>
        <end position="613"/>
    </location>
</feature>
<keyword evidence="2" id="KW-0175">Coiled coil</keyword>
<feature type="compositionally biased region" description="Pro residues" evidence="3">
    <location>
        <begin position="589"/>
        <end position="601"/>
    </location>
</feature>
<feature type="compositionally biased region" description="Acidic residues" evidence="3">
    <location>
        <begin position="567"/>
        <end position="580"/>
    </location>
</feature>
<gene>
    <name evidence="8" type="ORF">CAOG_002180</name>
</gene>
<feature type="domain" description="TANGO6 HEAT repeat" evidence="6">
    <location>
        <begin position="356"/>
        <end position="506"/>
    </location>
</feature>
<evidence type="ECO:0000313" key="8">
    <source>
        <dbReference type="EMBL" id="KJE90961.1"/>
    </source>
</evidence>
<evidence type="ECO:0000256" key="1">
    <source>
        <dbReference type="ARBA" id="ARBA00005724"/>
    </source>
</evidence>
<dbReference type="InterPro" id="IPR057347">
    <property type="entry name" value="TANGO6_N"/>
</dbReference>
<dbReference type="InterPro" id="IPR011989">
    <property type="entry name" value="ARM-like"/>
</dbReference>
<keyword evidence="4" id="KW-0732">Signal</keyword>
<protein>
    <submittedName>
        <fullName evidence="8">Uncharacterized protein</fullName>
    </submittedName>
</protein>
<evidence type="ECO:0000259" key="5">
    <source>
        <dbReference type="Pfam" id="PF10363"/>
    </source>
</evidence>
<dbReference type="Pfam" id="PF25267">
    <property type="entry name" value="TANGO6_N"/>
    <property type="match status" value="1"/>
</dbReference>